<proteinExistence type="predicted"/>
<organism evidence="2 3">
    <name type="scientific">Caenorhabditis nigoni</name>
    <dbReference type="NCBI Taxonomy" id="1611254"/>
    <lineage>
        <taxon>Eukaryota</taxon>
        <taxon>Metazoa</taxon>
        <taxon>Ecdysozoa</taxon>
        <taxon>Nematoda</taxon>
        <taxon>Chromadorea</taxon>
        <taxon>Rhabditida</taxon>
        <taxon>Rhabditina</taxon>
        <taxon>Rhabditomorpha</taxon>
        <taxon>Rhabditoidea</taxon>
        <taxon>Rhabditidae</taxon>
        <taxon>Peloderinae</taxon>
        <taxon>Caenorhabditis</taxon>
    </lineage>
</organism>
<dbReference type="AlphaFoldDB" id="A0A2G5VFN3"/>
<dbReference type="OrthoDB" id="10554753at2759"/>
<reference evidence="3" key="1">
    <citation type="submission" date="2017-10" db="EMBL/GenBank/DDBJ databases">
        <title>Rapid genome shrinkage in a self-fertile nematode reveals novel sperm competition proteins.</title>
        <authorList>
            <person name="Yin D."/>
            <person name="Schwarz E.M."/>
            <person name="Thomas C.G."/>
            <person name="Felde R.L."/>
            <person name="Korf I.F."/>
            <person name="Cutter A.D."/>
            <person name="Schartner C.M."/>
            <person name="Ralston E.J."/>
            <person name="Meyer B.J."/>
            <person name="Haag E.S."/>
        </authorList>
    </citation>
    <scope>NUCLEOTIDE SEQUENCE [LARGE SCALE GENOMIC DNA]</scope>
    <source>
        <strain evidence="3">JU1422</strain>
    </source>
</reference>
<dbReference type="EMBL" id="PDUG01000001">
    <property type="protein sequence ID" value="PIC50563.1"/>
    <property type="molecule type" value="Genomic_DNA"/>
</dbReference>
<protein>
    <submittedName>
        <fullName evidence="2">Uncharacterized protein</fullName>
    </submittedName>
</protein>
<comment type="caution">
    <text evidence="2">The sequence shown here is derived from an EMBL/GenBank/DDBJ whole genome shotgun (WGS) entry which is preliminary data.</text>
</comment>
<evidence type="ECO:0000313" key="3">
    <source>
        <dbReference type="Proteomes" id="UP000230233"/>
    </source>
</evidence>
<accession>A0A2G5VFN3</accession>
<gene>
    <name evidence="2" type="primary">Cnig_chr_I.g1414</name>
    <name evidence="2" type="ORF">B9Z55_001414</name>
</gene>
<evidence type="ECO:0000256" key="1">
    <source>
        <dbReference type="SAM" id="MobiDB-lite"/>
    </source>
</evidence>
<sequence length="282" mass="32724">MSAPSRVIELTPEDHDLCQTDETDGTKRFPVNRDIQEEIMEFIKKKLLDSIELQQFLVSREIDFHEKYIDSLANRDDQRNYNNHNDLEEHGQGEMSDEEKEKTLNYCRTQLIGLKKRLECLGRREQKACDYLSSPIRQLNILCSSETENHYKITNKSWITIVNSSITLQKIKLICEKLTEVEMEIEKIFWSTEVGNLVEKLEGSQKEVALEIILEMVNWASGISAKNNLVSLVRHLIDKSETREKVFKTLEQPNIAQFSVVEDYILSIKTYVAILLALKIVS</sequence>
<feature type="region of interest" description="Disordered" evidence="1">
    <location>
        <begin position="78"/>
        <end position="99"/>
    </location>
</feature>
<keyword evidence="3" id="KW-1185">Reference proteome</keyword>
<name>A0A2G5VFN3_9PELO</name>
<evidence type="ECO:0000313" key="2">
    <source>
        <dbReference type="EMBL" id="PIC50563.1"/>
    </source>
</evidence>
<dbReference type="Proteomes" id="UP000230233">
    <property type="component" value="Chromosome I"/>
</dbReference>
<feature type="compositionally biased region" description="Basic and acidic residues" evidence="1">
    <location>
        <begin position="78"/>
        <end position="92"/>
    </location>
</feature>